<evidence type="ECO:0000256" key="2">
    <source>
        <dbReference type="ARBA" id="ARBA00013263"/>
    </source>
</evidence>
<name>A0A7X6HBM2_9MICC</name>
<feature type="domain" description="ATP-grasp" evidence="11">
    <location>
        <begin position="123"/>
        <end position="320"/>
    </location>
</feature>
<dbReference type="Gene3D" id="3.30.1490.20">
    <property type="entry name" value="ATP-grasp fold, A domain"/>
    <property type="match status" value="1"/>
</dbReference>
<evidence type="ECO:0000256" key="8">
    <source>
        <dbReference type="PROSITE-ProRule" id="PRU00409"/>
    </source>
</evidence>
<dbReference type="SUPFAM" id="SSF51230">
    <property type="entry name" value="Single hybrid motif"/>
    <property type="match status" value="1"/>
</dbReference>
<feature type="domain" description="Lipoyl-binding" evidence="10">
    <location>
        <begin position="510"/>
        <end position="589"/>
    </location>
</feature>
<dbReference type="InterPro" id="IPR001882">
    <property type="entry name" value="Biotin_BS"/>
</dbReference>
<dbReference type="Pfam" id="PF00364">
    <property type="entry name" value="Biotin_lipoyl"/>
    <property type="match status" value="1"/>
</dbReference>
<dbReference type="Gene3D" id="3.30.470.20">
    <property type="entry name" value="ATP-grasp fold, B domain"/>
    <property type="match status" value="1"/>
</dbReference>
<feature type="region of interest" description="Disordered" evidence="9">
    <location>
        <begin position="494"/>
        <end position="524"/>
    </location>
</feature>
<dbReference type="InterPro" id="IPR011053">
    <property type="entry name" value="Single_hybrid_motif"/>
</dbReference>
<gene>
    <name evidence="13" type="ORF">HGG74_02210</name>
</gene>
<evidence type="ECO:0000256" key="7">
    <source>
        <dbReference type="ARBA" id="ARBA00048501"/>
    </source>
</evidence>
<dbReference type="SMART" id="SM00878">
    <property type="entry name" value="Biotin_carb_C"/>
    <property type="match status" value="1"/>
</dbReference>
<evidence type="ECO:0000313" key="13">
    <source>
        <dbReference type="EMBL" id="NKX53369.1"/>
    </source>
</evidence>
<dbReference type="GO" id="GO:0004075">
    <property type="term" value="F:biotin carboxylase activity"/>
    <property type="evidence" value="ECO:0007669"/>
    <property type="project" value="UniProtKB-EC"/>
</dbReference>
<feature type="domain" description="Biotin carboxylation" evidence="12">
    <location>
        <begin position="4"/>
        <end position="447"/>
    </location>
</feature>
<evidence type="ECO:0000259" key="12">
    <source>
        <dbReference type="PROSITE" id="PS50979"/>
    </source>
</evidence>
<dbReference type="PROSITE" id="PS50968">
    <property type="entry name" value="BIOTINYL_LIPOYL"/>
    <property type="match status" value="1"/>
</dbReference>
<dbReference type="PROSITE" id="PS50975">
    <property type="entry name" value="ATP_GRASP"/>
    <property type="match status" value="1"/>
</dbReference>
<dbReference type="EC" id="6.3.4.14" evidence="2"/>
<dbReference type="PROSITE" id="PS00188">
    <property type="entry name" value="BIOTIN"/>
    <property type="match status" value="1"/>
</dbReference>
<reference evidence="13 14" key="1">
    <citation type="submission" date="2020-04" db="EMBL/GenBank/DDBJ databases">
        <title>Arthrobacter sp. nov.</title>
        <authorList>
            <person name="Liu S."/>
        </authorList>
    </citation>
    <scope>NUCLEOTIDE SEQUENCE [LARGE SCALE GENOMIC DNA]</scope>
    <source>
        <strain evidence="13 14">E918</strain>
    </source>
</reference>
<comment type="cofactor">
    <cofactor evidence="1">
        <name>biotin</name>
        <dbReference type="ChEBI" id="CHEBI:57586"/>
    </cofactor>
</comment>
<dbReference type="CDD" id="cd06850">
    <property type="entry name" value="biotinyl_domain"/>
    <property type="match status" value="1"/>
</dbReference>
<evidence type="ECO:0000256" key="4">
    <source>
        <dbReference type="ARBA" id="ARBA00022741"/>
    </source>
</evidence>
<dbReference type="SUPFAM" id="SSF52440">
    <property type="entry name" value="PreATP-grasp domain"/>
    <property type="match status" value="1"/>
</dbReference>
<evidence type="ECO:0000256" key="9">
    <source>
        <dbReference type="SAM" id="MobiDB-lite"/>
    </source>
</evidence>
<dbReference type="SUPFAM" id="SSF51246">
    <property type="entry name" value="Rudiment single hybrid motif"/>
    <property type="match status" value="1"/>
</dbReference>
<keyword evidence="14" id="KW-1185">Reference proteome</keyword>
<dbReference type="PROSITE" id="PS50979">
    <property type="entry name" value="BC"/>
    <property type="match status" value="1"/>
</dbReference>
<dbReference type="InterPro" id="IPR016185">
    <property type="entry name" value="PreATP-grasp_dom_sf"/>
</dbReference>
<dbReference type="GO" id="GO:0005524">
    <property type="term" value="F:ATP binding"/>
    <property type="evidence" value="ECO:0007669"/>
    <property type="project" value="UniProtKB-UniRule"/>
</dbReference>
<dbReference type="InterPro" id="IPR011054">
    <property type="entry name" value="Rudment_hybrid_motif"/>
</dbReference>
<dbReference type="Pfam" id="PF02785">
    <property type="entry name" value="Biotin_carb_C"/>
    <property type="match status" value="1"/>
</dbReference>
<evidence type="ECO:0000259" key="10">
    <source>
        <dbReference type="PROSITE" id="PS50968"/>
    </source>
</evidence>
<evidence type="ECO:0000256" key="1">
    <source>
        <dbReference type="ARBA" id="ARBA00001953"/>
    </source>
</evidence>
<dbReference type="InterPro" id="IPR005481">
    <property type="entry name" value="BC-like_N"/>
</dbReference>
<keyword evidence="3" id="KW-0436">Ligase</keyword>
<keyword evidence="4 8" id="KW-0547">Nucleotide-binding</keyword>
<accession>A0A7X6HBM2</accession>
<dbReference type="Gene3D" id="3.40.50.20">
    <property type="match status" value="1"/>
</dbReference>
<evidence type="ECO:0000259" key="11">
    <source>
        <dbReference type="PROSITE" id="PS50975"/>
    </source>
</evidence>
<dbReference type="InterPro" id="IPR005479">
    <property type="entry name" value="CPAse_ATP-bd"/>
</dbReference>
<keyword evidence="6" id="KW-0092">Biotin</keyword>
<dbReference type="InterPro" id="IPR050856">
    <property type="entry name" value="Biotin_carboxylase_complex"/>
</dbReference>
<feature type="compositionally biased region" description="Low complexity" evidence="9">
    <location>
        <begin position="509"/>
        <end position="520"/>
    </location>
</feature>
<dbReference type="Pfam" id="PF02786">
    <property type="entry name" value="CPSase_L_D2"/>
    <property type="match status" value="1"/>
</dbReference>
<dbReference type="SUPFAM" id="SSF56059">
    <property type="entry name" value="Glutathione synthetase ATP-binding domain-like"/>
    <property type="match status" value="1"/>
</dbReference>
<evidence type="ECO:0000313" key="14">
    <source>
        <dbReference type="Proteomes" id="UP000544090"/>
    </source>
</evidence>
<evidence type="ECO:0000256" key="3">
    <source>
        <dbReference type="ARBA" id="ARBA00022598"/>
    </source>
</evidence>
<organism evidence="13 14">
    <name type="scientific">Arthrobacter mobilis</name>
    <dbReference type="NCBI Taxonomy" id="2724944"/>
    <lineage>
        <taxon>Bacteria</taxon>
        <taxon>Bacillati</taxon>
        <taxon>Actinomycetota</taxon>
        <taxon>Actinomycetes</taxon>
        <taxon>Micrococcales</taxon>
        <taxon>Micrococcaceae</taxon>
        <taxon>Arthrobacter</taxon>
    </lineage>
</organism>
<comment type="caution">
    <text evidence="13">The sequence shown here is derived from an EMBL/GenBank/DDBJ whole genome shotgun (WGS) entry which is preliminary data.</text>
</comment>
<dbReference type="Proteomes" id="UP000544090">
    <property type="component" value="Unassembled WGS sequence"/>
</dbReference>
<dbReference type="FunFam" id="2.40.50.100:FF:000003">
    <property type="entry name" value="Acetyl-CoA carboxylase biotin carboxyl carrier protein"/>
    <property type="match status" value="1"/>
</dbReference>
<dbReference type="FunFam" id="3.30.1490.20:FF:000003">
    <property type="entry name" value="acetyl-CoA carboxylase isoform X1"/>
    <property type="match status" value="1"/>
</dbReference>
<sequence length="590" mass="62491">MTKSITKVLIANRGEIAVRVIRAARDEGIATVAVYADPDRDALHVRLADEAFALGGSTAAESYLVMDKLLQVAEAAGADAVHPGYGFLSENAEFAAKVIGAGLVWIGPPPEAIAMLGDKVQARHIADKVGAPLVPGTPDPVKDVQEVLDFADSYGLPLAIKAAYGGGGRGIKVVRDREQVAEAYESAVREATAAFGRGECFVERFLDAPRHVETQCLADAHGNVVVVSTRDCSLQRRNQKLVEEAPAPFLTEEQNRRLYESSKAILREAGYQGAGTCEFLVGRDGTISFLEVNTRLQVEHPVSEEVTGIDLVREQFRLARGEELGYPDPEIRGHSIEFRINGEDAGRNFMPAPGTVSTFRLPSGPGVRVDSGIEAGEVVGGNFDSMLAKLIVTGSTRRQALERARRALDEMEIGGMPTVLPFHRSVVTDPAFAPAEGPFTVHTRWIETEFINDIPAFDAAEAAAAGEDAGRQRVTVEVGGRRLEVVLPAGLGAAGPVRTNGKPKRARGRTAPGGTAAAGGDDLTSPMQGTIVKVAVSDGDLVSEGDLVVVLEAMKMEQPLTAHKSGTVSGLRARPGDTVTAGAVLATIED</sequence>
<evidence type="ECO:0000256" key="6">
    <source>
        <dbReference type="ARBA" id="ARBA00023267"/>
    </source>
</evidence>
<dbReference type="FunFam" id="3.40.50.20:FF:000010">
    <property type="entry name" value="Propionyl-CoA carboxylase subunit alpha"/>
    <property type="match status" value="1"/>
</dbReference>
<dbReference type="PROSITE" id="PS00867">
    <property type="entry name" value="CPSASE_2"/>
    <property type="match status" value="1"/>
</dbReference>
<dbReference type="InterPro" id="IPR011764">
    <property type="entry name" value="Biotin_carboxylation_dom"/>
</dbReference>
<evidence type="ECO:0000256" key="5">
    <source>
        <dbReference type="ARBA" id="ARBA00022840"/>
    </source>
</evidence>
<dbReference type="InterPro" id="IPR013815">
    <property type="entry name" value="ATP_grasp_subdomain_1"/>
</dbReference>
<dbReference type="AlphaFoldDB" id="A0A7X6HBM2"/>
<dbReference type="PANTHER" id="PTHR18866">
    <property type="entry name" value="CARBOXYLASE:PYRUVATE/ACETYL-COA/PROPIONYL-COA CARBOXYLASE"/>
    <property type="match status" value="1"/>
</dbReference>
<dbReference type="InterPro" id="IPR011761">
    <property type="entry name" value="ATP-grasp"/>
</dbReference>
<protein>
    <recommendedName>
        <fullName evidence="2">biotin carboxylase</fullName>
        <ecNumber evidence="2">6.3.4.14</ecNumber>
    </recommendedName>
</protein>
<dbReference type="InterPro" id="IPR000089">
    <property type="entry name" value="Biotin_lipoyl"/>
</dbReference>
<dbReference type="RefSeq" id="WP_168484682.1">
    <property type="nucleotide sequence ID" value="NZ_JAAZSQ010000001.1"/>
</dbReference>
<comment type="catalytic activity">
    <reaction evidence="7">
        <text>N(6)-biotinyl-L-lysyl-[protein] + hydrogencarbonate + ATP = N(6)-carboxybiotinyl-L-lysyl-[protein] + ADP + phosphate + H(+)</text>
        <dbReference type="Rhea" id="RHEA:13501"/>
        <dbReference type="Rhea" id="RHEA-COMP:10505"/>
        <dbReference type="Rhea" id="RHEA-COMP:10506"/>
        <dbReference type="ChEBI" id="CHEBI:15378"/>
        <dbReference type="ChEBI" id="CHEBI:17544"/>
        <dbReference type="ChEBI" id="CHEBI:30616"/>
        <dbReference type="ChEBI" id="CHEBI:43474"/>
        <dbReference type="ChEBI" id="CHEBI:83144"/>
        <dbReference type="ChEBI" id="CHEBI:83145"/>
        <dbReference type="ChEBI" id="CHEBI:456216"/>
        <dbReference type="EC" id="6.3.4.14"/>
    </reaction>
    <physiologicalReaction direction="left-to-right" evidence="7">
        <dbReference type="Rhea" id="RHEA:13502"/>
    </physiologicalReaction>
</comment>
<dbReference type="Gene3D" id="2.40.50.100">
    <property type="match status" value="1"/>
</dbReference>
<dbReference type="GO" id="GO:0046872">
    <property type="term" value="F:metal ion binding"/>
    <property type="evidence" value="ECO:0007669"/>
    <property type="project" value="InterPro"/>
</dbReference>
<dbReference type="EMBL" id="JAAZSQ010000001">
    <property type="protein sequence ID" value="NKX53369.1"/>
    <property type="molecule type" value="Genomic_DNA"/>
</dbReference>
<dbReference type="InterPro" id="IPR005482">
    <property type="entry name" value="Biotin_COase_C"/>
</dbReference>
<dbReference type="Pfam" id="PF00289">
    <property type="entry name" value="Biotin_carb_N"/>
    <property type="match status" value="1"/>
</dbReference>
<dbReference type="PANTHER" id="PTHR18866:SF33">
    <property type="entry name" value="METHYLCROTONOYL-COA CARBOXYLASE SUBUNIT ALPHA, MITOCHONDRIAL-RELATED"/>
    <property type="match status" value="1"/>
</dbReference>
<keyword evidence="5 8" id="KW-0067">ATP-binding</keyword>
<proteinExistence type="predicted"/>